<dbReference type="PATRIC" id="fig|1122146.4.peg.1092"/>
<dbReference type="STRING" id="1122146.IV53_GL001057"/>
<keyword evidence="7" id="KW-1185">Reference proteome</keyword>
<evidence type="ECO:0000256" key="3">
    <source>
        <dbReference type="ARBA" id="ARBA00023125"/>
    </source>
</evidence>
<name>A0A0R2KQD6_9LACO</name>
<evidence type="ECO:0000256" key="4">
    <source>
        <dbReference type="ARBA" id="ARBA00023163"/>
    </source>
</evidence>
<reference evidence="6 7" key="1">
    <citation type="journal article" date="2015" name="Genome Announc.">
        <title>Expanding the biotechnology potential of lactobacilli through comparative genomics of 213 strains and associated genera.</title>
        <authorList>
            <person name="Sun Z."/>
            <person name="Harris H.M."/>
            <person name="McCann A."/>
            <person name="Guo C."/>
            <person name="Argimon S."/>
            <person name="Zhang W."/>
            <person name="Yang X."/>
            <person name="Jeffery I.B."/>
            <person name="Cooney J.C."/>
            <person name="Kagawa T.F."/>
            <person name="Liu W."/>
            <person name="Song Y."/>
            <person name="Salvetti E."/>
            <person name="Wrobel A."/>
            <person name="Rasinkangas P."/>
            <person name="Parkhill J."/>
            <person name="Rea M.C."/>
            <person name="O'Sullivan O."/>
            <person name="Ritari J."/>
            <person name="Douillard F.P."/>
            <person name="Paul Ross R."/>
            <person name="Yang R."/>
            <person name="Briner A.E."/>
            <person name="Felis G.E."/>
            <person name="de Vos W.M."/>
            <person name="Barrangou R."/>
            <person name="Klaenhammer T.R."/>
            <person name="Caufield P.W."/>
            <person name="Cui Y."/>
            <person name="Zhang H."/>
            <person name="O'Toole P.W."/>
        </authorList>
    </citation>
    <scope>NUCLEOTIDE SEQUENCE [LARGE SCALE GENOMIC DNA]</scope>
    <source>
        <strain evidence="6 7">DSM 22408</strain>
    </source>
</reference>
<dbReference type="SUPFAM" id="SSF46785">
    <property type="entry name" value="Winged helix' DNA-binding domain"/>
    <property type="match status" value="1"/>
</dbReference>
<dbReference type="GO" id="GO:0003700">
    <property type="term" value="F:DNA-binding transcription factor activity"/>
    <property type="evidence" value="ECO:0007669"/>
    <property type="project" value="InterPro"/>
</dbReference>
<evidence type="ECO:0000256" key="2">
    <source>
        <dbReference type="ARBA" id="ARBA00023015"/>
    </source>
</evidence>
<evidence type="ECO:0000313" key="6">
    <source>
        <dbReference type="EMBL" id="KRN89084.1"/>
    </source>
</evidence>
<dbReference type="SUPFAM" id="SSF53850">
    <property type="entry name" value="Periplasmic binding protein-like II"/>
    <property type="match status" value="1"/>
</dbReference>
<dbReference type="PRINTS" id="PR00039">
    <property type="entry name" value="HTHLYSR"/>
</dbReference>
<keyword evidence="4" id="KW-0804">Transcription</keyword>
<gene>
    <name evidence="6" type="ORF">IV53_GL001057</name>
</gene>
<dbReference type="InterPro" id="IPR005119">
    <property type="entry name" value="LysR_subst-bd"/>
</dbReference>
<dbReference type="InterPro" id="IPR036390">
    <property type="entry name" value="WH_DNA-bd_sf"/>
</dbReference>
<protein>
    <submittedName>
        <fullName evidence="6">Transcriptional regulator</fullName>
    </submittedName>
</protein>
<dbReference type="PANTHER" id="PTHR30126:SF64">
    <property type="entry name" value="HTH-TYPE TRANSCRIPTIONAL REGULATOR CITR"/>
    <property type="match status" value="1"/>
</dbReference>
<dbReference type="Pfam" id="PF03466">
    <property type="entry name" value="LysR_substrate"/>
    <property type="match status" value="1"/>
</dbReference>
<dbReference type="PANTHER" id="PTHR30126">
    <property type="entry name" value="HTH-TYPE TRANSCRIPTIONAL REGULATOR"/>
    <property type="match status" value="1"/>
</dbReference>
<proteinExistence type="inferred from homology"/>
<dbReference type="GO" id="GO:0000976">
    <property type="term" value="F:transcription cis-regulatory region binding"/>
    <property type="evidence" value="ECO:0007669"/>
    <property type="project" value="TreeGrafter"/>
</dbReference>
<feature type="domain" description="HTH lysR-type" evidence="5">
    <location>
        <begin position="1"/>
        <end position="59"/>
    </location>
</feature>
<accession>A0A0R2KQD6</accession>
<dbReference type="Gene3D" id="1.10.10.10">
    <property type="entry name" value="Winged helix-like DNA-binding domain superfamily/Winged helix DNA-binding domain"/>
    <property type="match status" value="1"/>
</dbReference>
<organism evidence="6 7">
    <name type="scientific">Ligilactobacillus ceti DSM 22408</name>
    <dbReference type="NCBI Taxonomy" id="1122146"/>
    <lineage>
        <taxon>Bacteria</taxon>
        <taxon>Bacillati</taxon>
        <taxon>Bacillota</taxon>
        <taxon>Bacilli</taxon>
        <taxon>Lactobacillales</taxon>
        <taxon>Lactobacillaceae</taxon>
        <taxon>Ligilactobacillus</taxon>
    </lineage>
</organism>
<evidence type="ECO:0000313" key="7">
    <source>
        <dbReference type="Proteomes" id="UP000051500"/>
    </source>
</evidence>
<dbReference type="PROSITE" id="PS50931">
    <property type="entry name" value="HTH_LYSR"/>
    <property type="match status" value="1"/>
</dbReference>
<dbReference type="eggNOG" id="COG0583">
    <property type="taxonomic scope" value="Bacteria"/>
</dbReference>
<dbReference type="Pfam" id="PF00126">
    <property type="entry name" value="HTH_1"/>
    <property type="match status" value="1"/>
</dbReference>
<keyword evidence="3" id="KW-0238">DNA-binding</keyword>
<dbReference type="InterPro" id="IPR036388">
    <property type="entry name" value="WH-like_DNA-bd_sf"/>
</dbReference>
<dbReference type="EMBL" id="JQBZ01000025">
    <property type="protein sequence ID" value="KRN89084.1"/>
    <property type="molecule type" value="Genomic_DNA"/>
</dbReference>
<dbReference type="FunFam" id="1.10.10.10:FF:000001">
    <property type="entry name" value="LysR family transcriptional regulator"/>
    <property type="match status" value="1"/>
</dbReference>
<keyword evidence="2" id="KW-0805">Transcription regulation</keyword>
<comment type="similarity">
    <text evidence="1">Belongs to the LysR transcriptional regulatory family.</text>
</comment>
<dbReference type="InterPro" id="IPR000847">
    <property type="entry name" value="LysR_HTH_N"/>
</dbReference>
<evidence type="ECO:0000259" key="5">
    <source>
        <dbReference type="PROSITE" id="PS50931"/>
    </source>
</evidence>
<dbReference type="RefSeq" id="WP_035463638.1">
    <property type="nucleotide sequence ID" value="NZ_JQBZ01000025.1"/>
</dbReference>
<dbReference type="Gene3D" id="3.40.190.10">
    <property type="entry name" value="Periplasmic binding protein-like II"/>
    <property type="match status" value="2"/>
</dbReference>
<comment type="caution">
    <text evidence="6">The sequence shown here is derived from an EMBL/GenBank/DDBJ whole genome shotgun (WGS) entry which is preliminary data.</text>
</comment>
<dbReference type="Proteomes" id="UP000051500">
    <property type="component" value="Unassembled WGS sequence"/>
</dbReference>
<sequence length="292" mass="33352">MLLDPKIKTFYTVAQYMSYTKAAEALYISQPAVSQQIKTLETDLNLRLFTYENRKLKLTPAGNTLFTFTKSLNSQTNKMFTLLHNQTQKKEINFAATQSVSEFLVPTFLKKLATNHDYHKINCTVANTQTSLTALRNGHVDFAIIEGNFDKKEFSVHQITKEPFIAVASPKLGFSLTKQYQLTDLLVYPIITREEGSGSHEIFKSIINAQNISVADFAEIIQVGSPSLIRQLLLDQVGISFIYQSMVQKELTTQTLMKINLTDINVHHDIYFVYLKDSYFESQYLELLSEFN</sequence>
<evidence type="ECO:0000256" key="1">
    <source>
        <dbReference type="ARBA" id="ARBA00009437"/>
    </source>
</evidence>
<dbReference type="AlphaFoldDB" id="A0A0R2KQD6"/>